<dbReference type="Pfam" id="PF11721">
    <property type="entry name" value="Malectin"/>
    <property type="match status" value="1"/>
</dbReference>
<dbReference type="Gene3D" id="2.60.40.10">
    <property type="entry name" value="Immunoglobulins"/>
    <property type="match status" value="3"/>
</dbReference>
<dbReference type="PROSITE" id="PS50093">
    <property type="entry name" value="PKD"/>
    <property type="match status" value="3"/>
</dbReference>
<dbReference type="SUPFAM" id="SSF50956">
    <property type="entry name" value="Thermostable phytase (3-phytase)"/>
    <property type="match status" value="1"/>
</dbReference>
<keyword evidence="4" id="KW-1133">Transmembrane helix</keyword>
<dbReference type="PANTHER" id="PTHR46730:SF1">
    <property type="entry name" value="PLAT DOMAIN-CONTAINING PROTEIN"/>
    <property type="match status" value="1"/>
</dbReference>
<dbReference type="SMART" id="SM00089">
    <property type="entry name" value="PKD"/>
    <property type="match status" value="3"/>
</dbReference>
<dbReference type="GO" id="GO:0005886">
    <property type="term" value="C:plasma membrane"/>
    <property type="evidence" value="ECO:0007669"/>
    <property type="project" value="TreeGrafter"/>
</dbReference>
<name>A0A849BJZ0_9ACTN</name>
<proteinExistence type="predicted"/>
<dbReference type="Pfam" id="PF18911">
    <property type="entry name" value="PKD_4"/>
    <property type="match status" value="3"/>
</dbReference>
<keyword evidence="5" id="KW-0472">Membrane</keyword>
<evidence type="ECO:0000256" key="6">
    <source>
        <dbReference type="SAM" id="MobiDB-lite"/>
    </source>
</evidence>
<dbReference type="InterPro" id="IPR022409">
    <property type="entry name" value="PKD/Chitinase_dom"/>
</dbReference>
<feature type="region of interest" description="Disordered" evidence="6">
    <location>
        <begin position="1354"/>
        <end position="1373"/>
    </location>
</feature>
<keyword evidence="3" id="KW-0677">Repeat</keyword>
<feature type="domain" description="PKD" evidence="8">
    <location>
        <begin position="813"/>
        <end position="891"/>
    </location>
</feature>
<dbReference type="InterPro" id="IPR035986">
    <property type="entry name" value="PKD_dom_sf"/>
</dbReference>
<evidence type="ECO:0000256" key="7">
    <source>
        <dbReference type="SAM" id="SignalP"/>
    </source>
</evidence>
<dbReference type="CDD" id="cd00146">
    <property type="entry name" value="PKD"/>
    <property type="match status" value="1"/>
</dbReference>
<evidence type="ECO:0000259" key="8">
    <source>
        <dbReference type="PROSITE" id="PS50093"/>
    </source>
</evidence>
<comment type="subcellular location">
    <subcellularLocation>
        <location evidence="1">Membrane</location>
        <topology evidence="1">Multi-pass membrane protein</topology>
    </subcellularLocation>
</comment>
<accession>A0A849BJZ0</accession>
<dbReference type="RefSeq" id="WP_171201543.1">
    <property type="nucleotide sequence ID" value="NZ_BAAANP010000022.1"/>
</dbReference>
<dbReference type="GO" id="GO:0005975">
    <property type="term" value="P:carbohydrate metabolic process"/>
    <property type="evidence" value="ECO:0007669"/>
    <property type="project" value="UniProtKB-ARBA"/>
</dbReference>
<dbReference type="Proteomes" id="UP000555552">
    <property type="component" value="Unassembled WGS sequence"/>
</dbReference>
<evidence type="ECO:0000256" key="2">
    <source>
        <dbReference type="ARBA" id="ARBA00022692"/>
    </source>
</evidence>
<dbReference type="SUPFAM" id="SSF49299">
    <property type="entry name" value="PKD domain"/>
    <property type="match status" value="3"/>
</dbReference>
<dbReference type="SUPFAM" id="SSF75011">
    <property type="entry name" value="3-carboxy-cis,cis-mucoante lactonizing enzyme"/>
    <property type="match status" value="1"/>
</dbReference>
<feature type="domain" description="PKD" evidence="8">
    <location>
        <begin position="1218"/>
        <end position="1297"/>
    </location>
</feature>
<evidence type="ECO:0000313" key="10">
    <source>
        <dbReference type="Proteomes" id="UP000555552"/>
    </source>
</evidence>
<dbReference type="Gene3D" id="2.60.120.430">
    <property type="entry name" value="Galactose-binding lectin"/>
    <property type="match status" value="1"/>
</dbReference>
<organism evidence="9 10">
    <name type="scientific">Pseudokineococcus marinus</name>
    <dbReference type="NCBI Taxonomy" id="351215"/>
    <lineage>
        <taxon>Bacteria</taxon>
        <taxon>Bacillati</taxon>
        <taxon>Actinomycetota</taxon>
        <taxon>Actinomycetes</taxon>
        <taxon>Kineosporiales</taxon>
        <taxon>Kineosporiaceae</taxon>
        <taxon>Pseudokineococcus</taxon>
    </lineage>
</organism>
<dbReference type="PANTHER" id="PTHR46730">
    <property type="entry name" value="POLYCYSTIN-1"/>
    <property type="match status" value="1"/>
</dbReference>
<dbReference type="GO" id="GO:0006816">
    <property type="term" value="P:calcium ion transport"/>
    <property type="evidence" value="ECO:0007669"/>
    <property type="project" value="TreeGrafter"/>
</dbReference>
<feature type="signal peptide" evidence="7">
    <location>
        <begin position="1"/>
        <end position="20"/>
    </location>
</feature>
<comment type="caution">
    <text evidence="9">The sequence shown here is derived from an EMBL/GenBank/DDBJ whole genome shotgun (WGS) entry which is preliminary data.</text>
</comment>
<feature type="region of interest" description="Disordered" evidence="6">
    <location>
        <begin position="466"/>
        <end position="504"/>
    </location>
</feature>
<protein>
    <submittedName>
        <fullName evidence="9">PKD domain-containing protein</fullName>
    </submittedName>
</protein>
<dbReference type="EMBL" id="JABEMA010000005">
    <property type="protein sequence ID" value="NNH21675.1"/>
    <property type="molecule type" value="Genomic_DNA"/>
</dbReference>
<dbReference type="InterPro" id="IPR000601">
    <property type="entry name" value="PKD_dom"/>
</dbReference>
<keyword evidence="2" id="KW-0812">Transmembrane</keyword>
<keyword evidence="10" id="KW-1185">Reference proteome</keyword>
<feature type="chain" id="PRO_5032423181" evidence="7">
    <location>
        <begin position="21"/>
        <end position="1522"/>
    </location>
</feature>
<feature type="domain" description="PKD" evidence="8">
    <location>
        <begin position="899"/>
        <end position="978"/>
    </location>
</feature>
<sequence>MTAVLAAILMVLTTTSGASAVSTAQSGVVSVRPAATTPDVLDGAVLAITQIGSTVYVGGSFTQVRDRSTGATLARRSLFAVDAATGRVLTGFAPALDGAVNSLSTDGTSLFAGGYFGSVNGTVQRRVAKLTPSGALAGGQPAMPNSGVNEVVVSGQRLYLGGSFSSVGGMLRGGLAAVDTTSGRLLGDVDVPFEGQYNGGATNVKRFDVSPDGRTLVAVGNFTTVGGQPRQQVAVLDLPTTGPAAVSSWATDRYDAARNTGCSKNFDTWTRDLDISPDGAYVVISTTGAYGGGANAGVLCDTTTRWEIGAGAKASGQQPTWVDYTGGDTTYGVAVTGAAVYVGGHMRWQNNAFQGDQAGPGAVPREGIAALDPKNGLPLSWNPGKDRGVGAQALFATPQGLWVGSDTDRFAGYLRQRLAFLPLAGGTSIPEVQQASLPGSVYAVQRGTAPSSVLYRVNAGGPLVLSQDDGPDWAADTATTSPLRTSGSSTSTGTTTSLDPSVPAGTPRAIFDAYRWDGAGGDEMRWRFPVTTGRTVEVRLYLSNLCSCTSRAGQRKFDVAVDGQLWLDDLDLSAAPGHTVGTVLRRTVVSDGSVDIDFLHVLENPMVNAIEIVDPAASGTSAVSLVRRPVDATGAPVGPSETVSTDASWAAARGTFLVGKTMYYGTSTGLAARDFTDGVAGAPREVDLHDDPEDGRRIPFPTGQLTGAFFDPATHRLFYTVSGDARLLYRYFTPESEVVGAQTFVGDAGGLDLSGVTGMALADGRVLVAGRDGSLRSVAFTGGALRGPVTTLSSDGTWASRGLVVAGPAPEPPNQAPSAVGAVTCAGLTCTFDATGSADADGTITGYAWDFGDGTTGTGASTQHTYAAPGERTVTLTVTDDDGATATTSVTAAPEPPPANVAPTAAATATCDELVCTFDATGSADTDGTITAHAWDFGDGTTGTGATTQHTYATDGDYTATLTVTDDDGATATTTTTLSPRTTPPPAPTTPIAFRAAADNQGNATAATVTLPASLRAGDQLLVVLTTNRDAVLTGPTGAGDWGQPVQQGTGDKGQVETTVYAKTADGTEAGRTLTIGLDAFSKFTITATAHSGAVLESATLAAETTNRAAHTTPPATTTVPGSWVVSYWADKTSATTGWTSPTTTTDRAETIGTGSGRITSLLTDSDAPLPTGTHPGLTATADSASLKATTLTLVLHPTPTDEGGGEGGDGTEEPPPANVAPTAAATATCDELVCTFDATGSTDTDGTITAHAWDFGDGTTGTGATTQHTYATEGDYTATLTVTDDDGATATTTTTLSPRTTPPPAPTTPIAFRAAADNQGNATAATVTLPTSLRAGDQLLVVLTTNRDAVLTGPTGAGDWGQPVQQGTGDKGQVETTVYAKTADGTEAGRTLTIGLDAFSKFTITATAHSGAVLESATLAAETTNRAAHTTPPATTTVPGSWVVSYWADKTSATTGWTSPTTTTDRAETIGTGSGRITSLLTDSDAPLPTGTHPGLTATADSASLKATTLTLVLHPTPTDG</sequence>
<evidence type="ECO:0000256" key="1">
    <source>
        <dbReference type="ARBA" id="ARBA00004141"/>
    </source>
</evidence>
<keyword evidence="7" id="KW-0732">Signal</keyword>
<evidence type="ECO:0000256" key="4">
    <source>
        <dbReference type="ARBA" id="ARBA00022989"/>
    </source>
</evidence>
<feature type="region of interest" description="Disordered" evidence="6">
    <location>
        <begin position="1198"/>
        <end position="1217"/>
    </location>
</feature>
<dbReference type="InterPro" id="IPR021720">
    <property type="entry name" value="Malectin_dom"/>
</dbReference>
<reference evidence="9 10" key="1">
    <citation type="submission" date="2020-05" db="EMBL/GenBank/DDBJ databases">
        <title>MicrobeNet Type strains.</title>
        <authorList>
            <person name="Nicholson A.C."/>
        </authorList>
    </citation>
    <scope>NUCLEOTIDE SEQUENCE [LARGE SCALE GENOMIC DNA]</scope>
    <source>
        <strain evidence="9 10">JCM 14547</strain>
    </source>
</reference>
<feature type="compositionally biased region" description="Low complexity" evidence="6">
    <location>
        <begin position="479"/>
        <end position="501"/>
    </location>
</feature>
<dbReference type="GO" id="GO:0005261">
    <property type="term" value="F:monoatomic cation channel activity"/>
    <property type="evidence" value="ECO:0007669"/>
    <property type="project" value="TreeGrafter"/>
</dbReference>
<dbReference type="InterPro" id="IPR013783">
    <property type="entry name" value="Ig-like_fold"/>
</dbReference>
<evidence type="ECO:0000256" key="5">
    <source>
        <dbReference type="ARBA" id="ARBA00023136"/>
    </source>
</evidence>
<evidence type="ECO:0000313" key="9">
    <source>
        <dbReference type="EMBL" id="NNH21675.1"/>
    </source>
</evidence>
<evidence type="ECO:0000256" key="3">
    <source>
        <dbReference type="ARBA" id="ARBA00022737"/>
    </source>
</evidence>
<gene>
    <name evidence="9" type="ORF">HLB09_00950</name>
</gene>